<dbReference type="Gramene" id="Psat05G0815800-T1">
    <property type="protein sequence ID" value="KAI5413907.1"/>
    <property type="gene ID" value="KIW84_058158"/>
</dbReference>
<reference evidence="1 2" key="1">
    <citation type="journal article" date="2022" name="Nat. Genet.">
        <title>Improved pea reference genome and pan-genome highlight genomic features and evolutionary characteristics.</title>
        <authorList>
            <person name="Yang T."/>
            <person name="Liu R."/>
            <person name="Luo Y."/>
            <person name="Hu S."/>
            <person name="Wang D."/>
            <person name="Wang C."/>
            <person name="Pandey M.K."/>
            <person name="Ge S."/>
            <person name="Xu Q."/>
            <person name="Li N."/>
            <person name="Li G."/>
            <person name="Huang Y."/>
            <person name="Saxena R.K."/>
            <person name="Ji Y."/>
            <person name="Li M."/>
            <person name="Yan X."/>
            <person name="He Y."/>
            <person name="Liu Y."/>
            <person name="Wang X."/>
            <person name="Xiang C."/>
            <person name="Varshney R.K."/>
            <person name="Ding H."/>
            <person name="Gao S."/>
            <person name="Zong X."/>
        </authorList>
    </citation>
    <scope>NUCLEOTIDE SEQUENCE [LARGE SCALE GENOMIC DNA]</scope>
    <source>
        <strain evidence="1 2">cv. Zhongwan 6</strain>
    </source>
</reference>
<evidence type="ECO:0000313" key="1">
    <source>
        <dbReference type="EMBL" id="KAI5413907.1"/>
    </source>
</evidence>
<dbReference type="AlphaFoldDB" id="A0A9D4X597"/>
<accession>A0A9D4X597</accession>
<proteinExistence type="predicted"/>
<sequence>MWKEIIELKQKFEIENGVLAMTLSPLSTLRKGKANKFSWFSGDEKSMSRIDCFLLFGILIDRWGIVGQLIEFIGFVENEWKDLRVEGRSDFVGKERLKLLKGSLRKWNQESFGMISLKVEERNSEIIAMGAFLMSCKEDQVEGLVKKGVKRNFTGSINSDRGLIDSVGEVKEEVKRHFSEKFLESDHNRPIFEGLSFNNMSYLNSCLLEESFSDTEIQDAV</sequence>
<dbReference type="Proteomes" id="UP001058974">
    <property type="component" value="Chromosome 5"/>
</dbReference>
<protein>
    <submittedName>
        <fullName evidence="1">Uncharacterized protein</fullName>
    </submittedName>
</protein>
<comment type="caution">
    <text evidence="1">The sequence shown here is derived from an EMBL/GenBank/DDBJ whole genome shotgun (WGS) entry which is preliminary data.</text>
</comment>
<organism evidence="1 2">
    <name type="scientific">Pisum sativum</name>
    <name type="common">Garden pea</name>
    <name type="synonym">Lathyrus oleraceus</name>
    <dbReference type="NCBI Taxonomy" id="3888"/>
    <lineage>
        <taxon>Eukaryota</taxon>
        <taxon>Viridiplantae</taxon>
        <taxon>Streptophyta</taxon>
        <taxon>Embryophyta</taxon>
        <taxon>Tracheophyta</taxon>
        <taxon>Spermatophyta</taxon>
        <taxon>Magnoliopsida</taxon>
        <taxon>eudicotyledons</taxon>
        <taxon>Gunneridae</taxon>
        <taxon>Pentapetalae</taxon>
        <taxon>rosids</taxon>
        <taxon>fabids</taxon>
        <taxon>Fabales</taxon>
        <taxon>Fabaceae</taxon>
        <taxon>Papilionoideae</taxon>
        <taxon>50 kb inversion clade</taxon>
        <taxon>NPAAA clade</taxon>
        <taxon>Hologalegina</taxon>
        <taxon>IRL clade</taxon>
        <taxon>Fabeae</taxon>
        <taxon>Lathyrus</taxon>
    </lineage>
</organism>
<dbReference type="EMBL" id="JAMSHJ010000005">
    <property type="protein sequence ID" value="KAI5413907.1"/>
    <property type="molecule type" value="Genomic_DNA"/>
</dbReference>
<name>A0A9D4X597_PEA</name>
<keyword evidence="2" id="KW-1185">Reference proteome</keyword>
<gene>
    <name evidence="1" type="ORF">KIW84_058158</name>
</gene>
<evidence type="ECO:0000313" key="2">
    <source>
        <dbReference type="Proteomes" id="UP001058974"/>
    </source>
</evidence>